<feature type="region of interest" description="Disordered" evidence="1">
    <location>
        <begin position="28"/>
        <end position="70"/>
    </location>
</feature>
<name>A0AAU9KAW1_9CILI</name>
<dbReference type="AlphaFoldDB" id="A0AAU9KAW1"/>
<evidence type="ECO:0000313" key="2">
    <source>
        <dbReference type="EMBL" id="CAG9334373.1"/>
    </source>
</evidence>
<organism evidence="2 3">
    <name type="scientific">Blepharisma stoltei</name>
    <dbReference type="NCBI Taxonomy" id="1481888"/>
    <lineage>
        <taxon>Eukaryota</taxon>
        <taxon>Sar</taxon>
        <taxon>Alveolata</taxon>
        <taxon>Ciliophora</taxon>
        <taxon>Postciliodesmatophora</taxon>
        <taxon>Heterotrichea</taxon>
        <taxon>Heterotrichida</taxon>
        <taxon>Blepharismidae</taxon>
        <taxon>Blepharisma</taxon>
    </lineage>
</organism>
<dbReference type="Proteomes" id="UP001162131">
    <property type="component" value="Unassembled WGS sequence"/>
</dbReference>
<comment type="caution">
    <text evidence="2">The sequence shown here is derived from an EMBL/GenBank/DDBJ whole genome shotgun (WGS) entry which is preliminary data.</text>
</comment>
<gene>
    <name evidence="2" type="ORF">BSTOLATCC_MIC60992</name>
</gene>
<keyword evidence="3" id="KW-1185">Reference proteome</keyword>
<protein>
    <submittedName>
        <fullName evidence="2">Uncharacterized protein</fullName>
    </submittedName>
</protein>
<reference evidence="2" key="1">
    <citation type="submission" date="2021-09" db="EMBL/GenBank/DDBJ databases">
        <authorList>
            <consortium name="AG Swart"/>
            <person name="Singh M."/>
            <person name="Singh A."/>
            <person name="Seah K."/>
            <person name="Emmerich C."/>
        </authorList>
    </citation>
    <scope>NUCLEOTIDE SEQUENCE</scope>
    <source>
        <strain evidence="2">ATCC30299</strain>
    </source>
</reference>
<accession>A0AAU9KAW1</accession>
<evidence type="ECO:0000256" key="1">
    <source>
        <dbReference type="SAM" id="MobiDB-lite"/>
    </source>
</evidence>
<dbReference type="EMBL" id="CAJZBQ010000058">
    <property type="protein sequence ID" value="CAG9334373.1"/>
    <property type="molecule type" value="Genomic_DNA"/>
</dbReference>
<sequence>MSIVKWSVKSTRDVSYLLSPIIDFSGPPRRRGSSYSKPKMQTNLRRRNSMIDASKLKNSQSKRNENLPGIQFTPRIKKHFELFEPSIYERVNTDGRIKGFSQTFEKTHEAVTKFIDYTDKLKVQNSARLERFRKELLGK</sequence>
<proteinExistence type="predicted"/>
<evidence type="ECO:0000313" key="3">
    <source>
        <dbReference type="Proteomes" id="UP001162131"/>
    </source>
</evidence>